<dbReference type="Proteomes" id="UP000649617">
    <property type="component" value="Unassembled WGS sequence"/>
</dbReference>
<protein>
    <submittedName>
        <fullName evidence="3">Uncharacterized protein</fullName>
    </submittedName>
</protein>
<organism evidence="3 4">
    <name type="scientific">Symbiodinium pilosum</name>
    <name type="common">Dinoflagellate</name>
    <dbReference type="NCBI Taxonomy" id="2952"/>
    <lineage>
        <taxon>Eukaryota</taxon>
        <taxon>Sar</taxon>
        <taxon>Alveolata</taxon>
        <taxon>Dinophyceae</taxon>
        <taxon>Suessiales</taxon>
        <taxon>Symbiodiniaceae</taxon>
        <taxon>Symbiodinium</taxon>
    </lineage>
</organism>
<dbReference type="AlphaFoldDB" id="A0A812XU06"/>
<feature type="compositionally biased region" description="Polar residues" evidence="2">
    <location>
        <begin position="237"/>
        <end position="246"/>
    </location>
</feature>
<reference evidence="3" key="1">
    <citation type="submission" date="2021-02" db="EMBL/GenBank/DDBJ databases">
        <authorList>
            <person name="Dougan E. K."/>
            <person name="Rhodes N."/>
            <person name="Thang M."/>
            <person name="Chan C."/>
        </authorList>
    </citation>
    <scope>NUCLEOTIDE SEQUENCE</scope>
</reference>
<keyword evidence="4" id="KW-1185">Reference proteome</keyword>
<evidence type="ECO:0000313" key="4">
    <source>
        <dbReference type="Proteomes" id="UP000649617"/>
    </source>
</evidence>
<evidence type="ECO:0000256" key="2">
    <source>
        <dbReference type="SAM" id="MobiDB-lite"/>
    </source>
</evidence>
<name>A0A812XU06_SYMPI</name>
<feature type="compositionally biased region" description="Low complexity" evidence="2">
    <location>
        <begin position="203"/>
        <end position="214"/>
    </location>
</feature>
<evidence type="ECO:0000313" key="3">
    <source>
        <dbReference type="EMBL" id="CAE7741450.1"/>
    </source>
</evidence>
<keyword evidence="1" id="KW-0175">Coiled coil</keyword>
<proteinExistence type="predicted"/>
<sequence>MAETANGRETGAEEALVALKGKDVEELKAMAQRLERGQQSLQEMLQELEAEREELHKEKAQLNDTITLFMKDLQKLHIGAQNTVEPVLEEGPLDFVGRFWETVKPRDSAYLAGENIGEIRKPGEKAEKPPNAPLAALQQVQQELPQQMQEAAKEVQEAGKQAVRKLSTAFEEARSSAWWQRAQGYLDEKRTEIAKKVSEVQANAQAAAQASAMPPRRPRRQPAEPKSAAAPAEVEPTQNGPNPDEE</sequence>
<feature type="coiled-coil region" evidence="1">
    <location>
        <begin position="24"/>
        <end position="65"/>
    </location>
</feature>
<accession>A0A812XU06</accession>
<comment type="caution">
    <text evidence="3">The sequence shown here is derived from an EMBL/GenBank/DDBJ whole genome shotgun (WGS) entry which is preliminary data.</text>
</comment>
<feature type="compositionally biased region" description="Low complexity" evidence="2">
    <location>
        <begin position="224"/>
        <end position="236"/>
    </location>
</feature>
<feature type="non-terminal residue" evidence="3">
    <location>
        <position position="246"/>
    </location>
</feature>
<evidence type="ECO:0000256" key="1">
    <source>
        <dbReference type="SAM" id="Coils"/>
    </source>
</evidence>
<feature type="region of interest" description="Disordered" evidence="2">
    <location>
        <begin position="203"/>
        <end position="246"/>
    </location>
</feature>
<dbReference type="OrthoDB" id="411883at2759"/>
<gene>
    <name evidence="3" type="ORF">SPIL2461_LOCUS21341</name>
</gene>
<dbReference type="EMBL" id="CAJNIZ010046159">
    <property type="protein sequence ID" value="CAE7741450.1"/>
    <property type="molecule type" value="Genomic_DNA"/>
</dbReference>